<dbReference type="InterPro" id="IPR055334">
    <property type="entry name" value="PEX8-like"/>
</dbReference>
<dbReference type="OrthoDB" id="2357318at2759"/>
<dbReference type="Proteomes" id="UP000761534">
    <property type="component" value="Unassembled WGS sequence"/>
</dbReference>
<protein>
    <recommendedName>
        <fullName evidence="4">Peroxisomal membrane protein PEX17</fullName>
    </recommendedName>
</protein>
<reference evidence="2" key="1">
    <citation type="journal article" date="2019" name="G3 (Bethesda)">
        <title>Genome Assemblies of Two Rare Opportunistic Yeast Pathogens: Diutina rugosa (syn. Candida rugosa) and Trichomonascus ciferrii (syn. Candida ciferrii).</title>
        <authorList>
            <person name="Mixao V."/>
            <person name="Saus E."/>
            <person name="Hansen A.P."/>
            <person name="Lass-Florl C."/>
            <person name="Gabaldon T."/>
        </authorList>
    </citation>
    <scope>NUCLEOTIDE SEQUENCE</scope>
    <source>
        <strain evidence="2">CBS 4856</strain>
    </source>
</reference>
<accession>A0A642V4K7</accession>
<evidence type="ECO:0000256" key="1">
    <source>
        <dbReference type="SAM" id="MobiDB-lite"/>
    </source>
</evidence>
<comment type="caution">
    <text evidence="2">The sequence shown here is derived from an EMBL/GenBank/DDBJ whole genome shotgun (WGS) entry which is preliminary data.</text>
</comment>
<organism evidence="2 3">
    <name type="scientific">Trichomonascus ciferrii</name>
    <dbReference type="NCBI Taxonomy" id="44093"/>
    <lineage>
        <taxon>Eukaryota</taxon>
        <taxon>Fungi</taxon>
        <taxon>Dikarya</taxon>
        <taxon>Ascomycota</taxon>
        <taxon>Saccharomycotina</taxon>
        <taxon>Dipodascomycetes</taxon>
        <taxon>Dipodascales</taxon>
        <taxon>Trichomonascaceae</taxon>
        <taxon>Trichomonascus</taxon>
        <taxon>Trichomonascus ciferrii complex</taxon>
    </lineage>
</organism>
<dbReference type="EMBL" id="SWFS01000236">
    <property type="protein sequence ID" value="KAA8913198.1"/>
    <property type="molecule type" value="Genomic_DNA"/>
</dbReference>
<sequence length="613" mass="68303">MSTLDITSSLDILVRDLRSPKGSERSGNVLQRAVFFLPTIRNERNIAVLVSELVHSANVLETPPLDLNSVFYLIEGIRSAADRKIRVTDPTIPPGKWVDCMLSSCLLVAQSSQERWRAAPVLAGLLLSKNSYGQASLNRKQRGLAQNVLLEIIHEYINVQQLEPLLVLSLAKVHNYLDESCGAKMNNERLLLASLSLIYRHPFHGIGYGSVQRLLQQPNNHTVFSHLSELSHLIKLLVENTQSPMALDEGLNMIIEFMIAISEQFPKSQIADDKLWNLYKLFLFGLSIQLQGFATVLISRRGFQSSAYFAAKILRNLGQIYFIVMQLSTSGFSAYEFVYYTCVDILFGAPEVNLRPIEMTARLLAGSVNIGAVNESLVDRGKIVYMLDFFEHAVAVCSSKFAADVILPITREFVTPGPTANYNYIQPVLESAHSALLAYFTKVSQTPTLENNSLLVSLIPDYLNTALSLFPDVLSYTQLNLAIISLVNVVSSPAFSAYDPTMIDRLLDELYYSIQLTPRGQPLPKDKQSEADASSDTTPPSVRAALASILVHSVAFIDQPVKFQWWLDNVQSLINTAGPDAPYLDGQLWKVISGELSLSMADHGIRWWYRSKI</sequence>
<evidence type="ECO:0000313" key="2">
    <source>
        <dbReference type="EMBL" id="KAA8913198.1"/>
    </source>
</evidence>
<evidence type="ECO:0000313" key="3">
    <source>
        <dbReference type="Proteomes" id="UP000761534"/>
    </source>
</evidence>
<proteinExistence type="predicted"/>
<dbReference type="PANTHER" id="PTHR39214:SF1">
    <property type="entry name" value="MICROBODY (PEROXISOME) BIOGENESIS PROTEIN PEROXIN 8 (EUROFUNG)"/>
    <property type="match status" value="1"/>
</dbReference>
<keyword evidence="3" id="KW-1185">Reference proteome</keyword>
<gene>
    <name evidence="2" type="ORF">TRICI_003260</name>
</gene>
<evidence type="ECO:0008006" key="4">
    <source>
        <dbReference type="Google" id="ProtNLM"/>
    </source>
</evidence>
<name>A0A642V4K7_9ASCO</name>
<dbReference type="VEuPathDB" id="FungiDB:TRICI_003260"/>
<dbReference type="PANTHER" id="PTHR39214">
    <property type="entry name" value="MICROBODY (PEROXISOME) BIOGENESIS PROTEIN PEROXIN 8 (EUROFUNG)"/>
    <property type="match status" value="1"/>
</dbReference>
<feature type="region of interest" description="Disordered" evidence="1">
    <location>
        <begin position="518"/>
        <end position="539"/>
    </location>
</feature>
<dbReference type="AlphaFoldDB" id="A0A642V4K7"/>